<comment type="caution">
    <text evidence="4">The sequence shown here is derived from an EMBL/GenBank/DDBJ whole genome shotgun (WGS) entry which is preliminary data.</text>
</comment>
<evidence type="ECO:0000259" key="2">
    <source>
        <dbReference type="Pfam" id="PF16335"/>
    </source>
</evidence>
<evidence type="ECO:0000313" key="5">
    <source>
        <dbReference type="Proteomes" id="UP000747074"/>
    </source>
</evidence>
<protein>
    <submittedName>
        <fullName evidence="4">DUF4965 domain-containing protein</fullName>
    </submittedName>
</protein>
<dbReference type="InterPro" id="IPR008928">
    <property type="entry name" value="6-hairpin_glycosidase_sf"/>
</dbReference>
<gene>
    <name evidence="4" type="ORF">K8V07_18545</name>
</gene>
<name>A0A921LI33_9BACE</name>
<feature type="domain" description="Glutaminase A N-terminal" evidence="3">
    <location>
        <begin position="115"/>
        <end position="337"/>
    </location>
</feature>
<dbReference type="GO" id="GO:0005975">
    <property type="term" value="P:carbohydrate metabolic process"/>
    <property type="evidence" value="ECO:0007669"/>
    <property type="project" value="InterPro"/>
</dbReference>
<feature type="domain" description="DUF4964" evidence="1">
    <location>
        <begin position="8"/>
        <end position="78"/>
    </location>
</feature>
<dbReference type="Pfam" id="PF17168">
    <property type="entry name" value="DUF5127"/>
    <property type="match status" value="1"/>
</dbReference>
<dbReference type="InterPro" id="IPR033433">
    <property type="entry name" value="GtaA_N"/>
</dbReference>
<evidence type="ECO:0000313" key="4">
    <source>
        <dbReference type="EMBL" id="HJG13912.1"/>
    </source>
</evidence>
<dbReference type="InterPro" id="IPR032515">
    <property type="entry name" value="DUF4964"/>
</dbReference>
<dbReference type="AlphaFoldDB" id="A0A921LI33"/>
<dbReference type="Pfam" id="PF16335">
    <property type="entry name" value="GtaA_6_Hairpin"/>
    <property type="match status" value="1"/>
</dbReference>
<organism evidence="4 5">
    <name type="scientific">Bacteroides xylanisolvens</name>
    <dbReference type="NCBI Taxonomy" id="371601"/>
    <lineage>
        <taxon>Bacteria</taxon>
        <taxon>Pseudomonadati</taxon>
        <taxon>Bacteroidota</taxon>
        <taxon>Bacteroidia</taxon>
        <taxon>Bacteroidales</taxon>
        <taxon>Bacteroidaceae</taxon>
        <taxon>Bacteroides</taxon>
    </lineage>
</organism>
<evidence type="ECO:0000259" key="1">
    <source>
        <dbReference type="Pfam" id="PF16334"/>
    </source>
</evidence>
<dbReference type="PANTHER" id="PTHR31987:SF1">
    <property type="entry name" value="GLUTAMINASE A"/>
    <property type="match status" value="1"/>
</dbReference>
<feature type="domain" description="Glutaminase A central" evidence="2">
    <location>
        <begin position="344"/>
        <end position="680"/>
    </location>
</feature>
<reference evidence="4" key="2">
    <citation type="submission" date="2021-09" db="EMBL/GenBank/DDBJ databases">
        <authorList>
            <person name="Gilroy R."/>
        </authorList>
    </citation>
    <scope>NUCLEOTIDE SEQUENCE</scope>
    <source>
        <strain evidence="4">CHK154-13316</strain>
    </source>
</reference>
<accession>A0A921LI33</accession>
<dbReference type="EMBL" id="DYVL01000205">
    <property type="protein sequence ID" value="HJG13912.1"/>
    <property type="molecule type" value="Genomic_DNA"/>
</dbReference>
<dbReference type="PANTHER" id="PTHR31987">
    <property type="entry name" value="GLUTAMINASE A-RELATED"/>
    <property type="match status" value="1"/>
</dbReference>
<dbReference type="Proteomes" id="UP000747074">
    <property type="component" value="Unassembled WGS sequence"/>
</dbReference>
<dbReference type="SUPFAM" id="SSF48208">
    <property type="entry name" value="Six-hairpin glycosidases"/>
    <property type="match status" value="1"/>
</dbReference>
<proteinExistence type="predicted"/>
<reference evidence="4" key="1">
    <citation type="journal article" date="2021" name="PeerJ">
        <title>Extensive microbial diversity within the chicken gut microbiome revealed by metagenomics and culture.</title>
        <authorList>
            <person name="Gilroy R."/>
            <person name="Ravi A."/>
            <person name="Getino M."/>
            <person name="Pursley I."/>
            <person name="Horton D.L."/>
            <person name="Alikhan N.F."/>
            <person name="Baker D."/>
            <person name="Gharbi K."/>
            <person name="Hall N."/>
            <person name="Watson M."/>
            <person name="Adriaenssens E.M."/>
            <person name="Foster-Nyarko E."/>
            <person name="Jarju S."/>
            <person name="Secka A."/>
            <person name="Antonio M."/>
            <person name="Oren A."/>
            <person name="Chaudhuri R.R."/>
            <person name="La Ragione R."/>
            <person name="Hildebrand F."/>
            <person name="Pallen M.J."/>
        </authorList>
    </citation>
    <scope>NUCLEOTIDE SEQUENCE</scope>
    <source>
        <strain evidence="4">CHK154-13316</strain>
    </source>
</reference>
<dbReference type="InterPro" id="IPR052743">
    <property type="entry name" value="Glutaminase_GtaA"/>
</dbReference>
<evidence type="ECO:0000259" key="3">
    <source>
        <dbReference type="Pfam" id="PF17168"/>
    </source>
</evidence>
<sequence length="689" mass="78235">MVLLLLSCNNKEAYHIDKNELRAPAYPLVTIDPYTSVWSFGDNLYDSSLKHWTGQNFPLIGVVKVDGVPYRFMGIEDDDLMVSMNGDTSSLSVEEDRVSYFTQTARQLSVDVQPTRTIYQFACGPVQLDLTFTAPFLMDDLELVARPVNYLSYEMKADDGNTHNVELYIEVSPRWAMNLPNQLSVSETFTKDGFVFLKSGTQQQNILGTKGDDVRIDWGYFYLGADGHNTLAAVGNPNELRESFLKGDTDFYSGVANTKGENQRMALVCSLGAIRKSEGRFLIGYDDIFSIQYFGENLRPYWNRKGTETILSQFHKANSDYEKLMKRCMAFDYQLMKEAAETGGRKYAELCALAYRQAIAAHKLVEAPNKDLLFLSKENSSNGSIGTVDITYPSAPLFLLYNPELVKGMLNPIFYYNESGRWTKPFAAHDVGTYPLANGETYVGEMPIEESGNMLILTASIAAVEGNADYARKHWKTLTAWADYLLNNGLDPANQLCTDDFAGHLAHNANLSIKAILGVASYGYLAGNLGNKELSESYMQKAKEMALEWMKMADDGDHYRLAFDKPGTWSQKYNLVWDKLMDWRIFPDKVVQTEIPYYLSVQNKYGLPLDNRETYTKTDWIIWTATLAPDMETFEKFIDPVYLFMATTPDRVPMTDWMYTDRPEVKVFRARSVVGGYFMKMLERRLKGE</sequence>
<dbReference type="Pfam" id="PF16334">
    <property type="entry name" value="DUF4964"/>
    <property type="match status" value="1"/>
</dbReference>
<dbReference type="InterPro" id="IPR032514">
    <property type="entry name" value="GtaA_central"/>
</dbReference>